<evidence type="ECO:0000256" key="8">
    <source>
        <dbReference type="ARBA" id="ARBA00023012"/>
    </source>
</evidence>
<keyword evidence="3" id="KW-0597">Phosphoprotein</keyword>
<dbReference type="PANTHER" id="PTHR43065:SF10">
    <property type="entry name" value="PEROXIDE STRESS-ACTIVATED HISTIDINE KINASE MAK3"/>
    <property type="match status" value="1"/>
</dbReference>
<dbReference type="NCBIfam" id="TIGR00229">
    <property type="entry name" value="sensory_box"/>
    <property type="match status" value="1"/>
</dbReference>
<feature type="transmembrane region" description="Helical" evidence="9">
    <location>
        <begin position="36"/>
        <end position="53"/>
    </location>
</feature>
<keyword evidence="12" id="KW-1185">Reference proteome</keyword>
<evidence type="ECO:0000256" key="6">
    <source>
        <dbReference type="ARBA" id="ARBA00022777"/>
    </source>
</evidence>
<evidence type="ECO:0000259" key="10">
    <source>
        <dbReference type="PROSITE" id="PS50109"/>
    </source>
</evidence>
<dbReference type="GO" id="GO:0000155">
    <property type="term" value="F:phosphorelay sensor kinase activity"/>
    <property type="evidence" value="ECO:0007669"/>
    <property type="project" value="InterPro"/>
</dbReference>
<dbReference type="RefSeq" id="WP_070066314.1">
    <property type="nucleotide sequence ID" value="NZ_MJUW02000030.1"/>
</dbReference>
<dbReference type="Pfam" id="PF02518">
    <property type="entry name" value="HATPase_c"/>
    <property type="match status" value="1"/>
</dbReference>
<dbReference type="InterPro" id="IPR000014">
    <property type="entry name" value="PAS"/>
</dbReference>
<organism evidence="11 12">
    <name type="scientific">Candidatus Brocadia sapporoensis</name>
    <dbReference type="NCBI Taxonomy" id="392547"/>
    <lineage>
        <taxon>Bacteria</taxon>
        <taxon>Pseudomonadati</taxon>
        <taxon>Planctomycetota</taxon>
        <taxon>Candidatus Brocadiia</taxon>
        <taxon>Candidatus Brocadiales</taxon>
        <taxon>Candidatus Brocadiaceae</taxon>
        <taxon>Candidatus Brocadia</taxon>
    </lineage>
</organism>
<dbReference type="GO" id="GO:0006355">
    <property type="term" value="P:regulation of DNA-templated transcription"/>
    <property type="evidence" value="ECO:0007669"/>
    <property type="project" value="InterPro"/>
</dbReference>
<keyword evidence="9" id="KW-1133">Transmembrane helix</keyword>
<dbReference type="Pfam" id="PF00989">
    <property type="entry name" value="PAS"/>
    <property type="match status" value="1"/>
</dbReference>
<evidence type="ECO:0000256" key="5">
    <source>
        <dbReference type="ARBA" id="ARBA00022741"/>
    </source>
</evidence>
<dbReference type="InterPro" id="IPR036890">
    <property type="entry name" value="HATPase_C_sf"/>
</dbReference>
<evidence type="ECO:0000256" key="4">
    <source>
        <dbReference type="ARBA" id="ARBA00022679"/>
    </source>
</evidence>
<feature type="transmembrane region" description="Helical" evidence="9">
    <location>
        <begin position="137"/>
        <end position="154"/>
    </location>
</feature>
<keyword evidence="7" id="KW-0067">ATP-binding</keyword>
<evidence type="ECO:0000256" key="9">
    <source>
        <dbReference type="SAM" id="Phobius"/>
    </source>
</evidence>
<name>A0A1V6M283_9BACT</name>
<dbReference type="SMART" id="SM00387">
    <property type="entry name" value="HATPase_c"/>
    <property type="match status" value="1"/>
</dbReference>
<gene>
    <name evidence="11" type="ORF">BIY37_02790</name>
</gene>
<dbReference type="PANTHER" id="PTHR43065">
    <property type="entry name" value="SENSOR HISTIDINE KINASE"/>
    <property type="match status" value="1"/>
</dbReference>
<dbReference type="InterPro" id="IPR003661">
    <property type="entry name" value="HisK_dim/P_dom"/>
</dbReference>
<dbReference type="InterPro" id="IPR029016">
    <property type="entry name" value="GAF-like_dom_sf"/>
</dbReference>
<dbReference type="InterPro" id="IPR035965">
    <property type="entry name" value="PAS-like_dom_sf"/>
</dbReference>
<dbReference type="Pfam" id="PF16927">
    <property type="entry name" value="HisKA_7TM"/>
    <property type="match status" value="1"/>
</dbReference>
<keyword evidence="4" id="KW-0808">Transferase</keyword>
<dbReference type="PRINTS" id="PR00344">
    <property type="entry name" value="BCTRLSENSOR"/>
</dbReference>
<dbReference type="GO" id="GO:0005524">
    <property type="term" value="F:ATP binding"/>
    <property type="evidence" value="ECO:0007669"/>
    <property type="project" value="UniProtKB-KW"/>
</dbReference>
<evidence type="ECO:0000256" key="7">
    <source>
        <dbReference type="ARBA" id="ARBA00022840"/>
    </source>
</evidence>
<feature type="transmembrane region" description="Helical" evidence="9">
    <location>
        <begin position="199"/>
        <end position="221"/>
    </location>
</feature>
<dbReference type="InterPro" id="IPR005467">
    <property type="entry name" value="His_kinase_dom"/>
</dbReference>
<feature type="transmembrane region" description="Helical" evidence="9">
    <location>
        <begin position="170"/>
        <end position="193"/>
    </location>
</feature>
<comment type="catalytic activity">
    <reaction evidence="1">
        <text>ATP + protein L-histidine = ADP + protein N-phospho-L-histidine.</text>
        <dbReference type="EC" id="2.7.13.3"/>
    </reaction>
</comment>
<feature type="transmembrane region" description="Helical" evidence="9">
    <location>
        <begin position="6"/>
        <end position="24"/>
    </location>
</feature>
<dbReference type="SUPFAM" id="SSF55785">
    <property type="entry name" value="PYP-like sensor domain (PAS domain)"/>
    <property type="match status" value="1"/>
</dbReference>
<feature type="transmembrane region" description="Helical" evidence="9">
    <location>
        <begin position="97"/>
        <end position="117"/>
    </location>
</feature>
<protein>
    <recommendedName>
        <fullName evidence="2">histidine kinase</fullName>
        <ecNumber evidence="2">2.7.13.3</ecNumber>
    </recommendedName>
</protein>
<proteinExistence type="predicted"/>
<dbReference type="SUPFAM" id="SSF55781">
    <property type="entry name" value="GAF domain-like"/>
    <property type="match status" value="1"/>
</dbReference>
<dbReference type="Gene3D" id="1.10.287.130">
    <property type="match status" value="1"/>
</dbReference>
<dbReference type="Proteomes" id="UP000242219">
    <property type="component" value="Unassembled WGS sequence"/>
</dbReference>
<dbReference type="InterPro" id="IPR004358">
    <property type="entry name" value="Sig_transdc_His_kin-like_C"/>
</dbReference>
<dbReference type="SUPFAM" id="SSF47384">
    <property type="entry name" value="Homodimeric domain of signal transducing histidine kinase"/>
    <property type="match status" value="1"/>
</dbReference>
<dbReference type="Gene3D" id="3.30.450.40">
    <property type="match status" value="1"/>
</dbReference>
<dbReference type="SMART" id="SM00065">
    <property type="entry name" value="GAF"/>
    <property type="match status" value="1"/>
</dbReference>
<keyword evidence="6" id="KW-0418">Kinase</keyword>
<dbReference type="EMBL" id="MJUW02000030">
    <property type="protein sequence ID" value="OQD46508.1"/>
    <property type="molecule type" value="Genomic_DNA"/>
</dbReference>
<dbReference type="PROSITE" id="PS50109">
    <property type="entry name" value="HIS_KIN"/>
    <property type="match status" value="1"/>
</dbReference>
<dbReference type="InterPro" id="IPR013767">
    <property type="entry name" value="PAS_fold"/>
</dbReference>
<dbReference type="CDD" id="cd00082">
    <property type="entry name" value="HisKA"/>
    <property type="match status" value="1"/>
</dbReference>
<evidence type="ECO:0000313" key="12">
    <source>
        <dbReference type="Proteomes" id="UP000242219"/>
    </source>
</evidence>
<keyword evidence="9" id="KW-0472">Membrane</keyword>
<accession>A0A1V6M283</accession>
<dbReference type="Gene3D" id="3.30.565.10">
    <property type="entry name" value="Histidine kinase-like ATPase, C-terminal domain"/>
    <property type="match status" value="1"/>
</dbReference>
<reference evidence="11 12" key="1">
    <citation type="journal article" date="2016" name="Genome Announc.">
        <title>Draft Genome Sequence of the Anaerobic Ammonium-Oxidizing Bacterium 'Candidatus Brocadia sp. 40'.</title>
        <authorList>
            <person name="Ali M."/>
            <person name="Haroon M.F."/>
            <person name="Narita Y."/>
            <person name="Zhang L."/>
            <person name="Rangel Shaw D."/>
            <person name="Okabe S."/>
            <person name="Saikaly P.E."/>
        </authorList>
    </citation>
    <scope>NUCLEOTIDE SEQUENCE [LARGE SCALE GENOMIC DNA]</scope>
    <source>
        <strain evidence="11 12">40</strain>
    </source>
</reference>
<dbReference type="Gene3D" id="3.30.450.20">
    <property type="entry name" value="PAS domain"/>
    <property type="match status" value="1"/>
</dbReference>
<feature type="transmembrane region" description="Helical" evidence="9">
    <location>
        <begin position="233"/>
        <end position="252"/>
    </location>
</feature>
<evidence type="ECO:0000313" key="11">
    <source>
        <dbReference type="EMBL" id="OQD46508.1"/>
    </source>
</evidence>
<feature type="domain" description="Histidine kinase" evidence="10">
    <location>
        <begin position="599"/>
        <end position="836"/>
    </location>
</feature>
<keyword evidence="8" id="KW-0902">Two-component regulatory system</keyword>
<dbReference type="SMART" id="SM00388">
    <property type="entry name" value="HisKA"/>
    <property type="match status" value="1"/>
</dbReference>
<dbReference type="Pfam" id="PF00512">
    <property type="entry name" value="HisKA"/>
    <property type="match status" value="1"/>
</dbReference>
<dbReference type="SUPFAM" id="SSF55874">
    <property type="entry name" value="ATPase domain of HSP90 chaperone/DNA topoisomerase II/histidine kinase"/>
    <property type="match status" value="1"/>
</dbReference>
<dbReference type="InterPro" id="IPR003018">
    <property type="entry name" value="GAF"/>
</dbReference>
<feature type="transmembrane region" description="Helical" evidence="9">
    <location>
        <begin position="65"/>
        <end position="85"/>
    </location>
</feature>
<sequence>MLISQAMFIFLFLLIAGIGIFVLLRNPTNIINKRFCVFAQAVAVWIFFIYFLLQTTDPAFATFRLRLVFCAAVFIPSSFFSFSTVFPDRTERSIDRYYSISFFVISILLVLFSSHIVESVSFVERFPQAKYSPLFPIFWLYFITCMAYSLYTLYRKSVCFYGIKRLQVQYLYFGVAMSVFLGIITNFVMPILGLWQAEVFVPLVAVPIPITVAYAIAKYHLMDISVVIKRSTVYAALSVILSIIYFTVGLVMSRILPVSEYKETVTNVVSIMVMVLTFVIARESIQHFIENNFFHTRYSHPKILSGSMMMFSSIHDLNRLLHFAIQYLYDSVGIQKIGILIKDEKTKDYHLKAAINLVSEDTLCFLNHDAVVTWLREKRTVLSKEQLNRFTHSELDQVLEKTMASMDIDSCVPVFQENNLLGIILLGRKVSKSVFTQEDIQMFLAFSGQLAMAAHNARLYSRLDEAKTYRDNILQSLKCGVIAVDIHEEVTLINSEAKIILGLESTGSNGTTLSALNKDTHHLLRHTLKNNVDYRDIETFIERDEKKVPCSVTITQLKTEAGEKLGALIILTDLTELKLLQMEKQHADRLAYLGTLASNIAHEIKNPLVAINTYFQLLPYKRDDVEFHTNFREIALKEIGRINRIIEDMLNLAKPSNSVIRSIDPHGCIMDTINLLKHTAANKGAEITATLEEQRCQLVADEDKIRQVLINIMQNSLDALPENGCIQVNTQIIDTVSEFRKMAKINSESIFFTFDPSQSEQTGKQYFVIKVSDNGMGVPKGKIAHIFEPFFTNKDKGTGLGLAVVYRIIKDHKGCIYMESEEGRGTDFYVILPLNSIVPSNIVFHR</sequence>
<dbReference type="InterPro" id="IPR003594">
    <property type="entry name" value="HATPase_dom"/>
</dbReference>
<dbReference type="InterPro" id="IPR031621">
    <property type="entry name" value="HisKA_7TM"/>
</dbReference>
<dbReference type="InterPro" id="IPR036097">
    <property type="entry name" value="HisK_dim/P_sf"/>
</dbReference>
<comment type="caution">
    <text evidence="11">The sequence shown here is derived from an EMBL/GenBank/DDBJ whole genome shotgun (WGS) entry which is preliminary data.</text>
</comment>
<evidence type="ECO:0000256" key="3">
    <source>
        <dbReference type="ARBA" id="ARBA00022553"/>
    </source>
</evidence>
<dbReference type="EC" id="2.7.13.3" evidence="2"/>
<keyword evidence="5" id="KW-0547">Nucleotide-binding</keyword>
<dbReference type="AlphaFoldDB" id="A0A1V6M283"/>
<keyword evidence="9" id="KW-0812">Transmembrane</keyword>
<evidence type="ECO:0000256" key="1">
    <source>
        <dbReference type="ARBA" id="ARBA00000085"/>
    </source>
</evidence>
<evidence type="ECO:0000256" key="2">
    <source>
        <dbReference type="ARBA" id="ARBA00012438"/>
    </source>
</evidence>
<dbReference type="CDD" id="cd00075">
    <property type="entry name" value="HATPase"/>
    <property type="match status" value="1"/>
</dbReference>